<evidence type="ECO:0000256" key="1">
    <source>
        <dbReference type="ARBA" id="ARBA00022723"/>
    </source>
</evidence>
<protein>
    <recommendedName>
        <fullName evidence="4">FLYWCH-type domain-containing protein</fullName>
    </recommendedName>
</protein>
<evidence type="ECO:0000313" key="6">
    <source>
        <dbReference type="Proteomes" id="UP001154329"/>
    </source>
</evidence>
<keyword evidence="2" id="KW-0863">Zinc-finger</keyword>
<dbReference type="InterPro" id="IPR007588">
    <property type="entry name" value="Znf_FLYWCH"/>
</dbReference>
<organism evidence="5 6">
    <name type="scientific">Aphis gossypii</name>
    <name type="common">Cotton aphid</name>
    <dbReference type="NCBI Taxonomy" id="80765"/>
    <lineage>
        <taxon>Eukaryota</taxon>
        <taxon>Metazoa</taxon>
        <taxon>Ecdysozoa</taxon>
        <taxon>Arthropoda</taxon>
        <taxon>Hexapoda</taxon>
        <taxon>Insecta</taxon>
        <taxon>Pterygota</taxon>
        <taxon>Neoptera</taxon>
        <taxon>Paraneoptera</taxon>
        <taxon>Hemiptera</taxon>
        <taxon>Sternorrhyncha</taxon>
        <taxon>Aphidomorpha</taxon>
        <taxon>Aphidoidea</taxon>
        <taxon>Aphididae</taxon>
        <taxon>Aphidini</taxon>
        <taxon>Aphis</taxon>
        <taxon>Aphis</taxon>
    </lineage>
</organism>
<dbReference type="Pfam" id="PF04500">
    <property type="entry name" value="FLYWCH"/>
    <property type="match status" value="1"/>
</dbReference>
<dbReference type="EMBL" id="OU899035">
    <property type="protein sequence ID" value="CAH1722789.1"/>
    <property type="molecule type" value="Genomic_DNA"/>
</dbReference>
<evidence type="ECO:0000256" key="3">
    <source>
        <dbReference type="ARBA" id="ARBA00022833"/>
    </source>
</evidence>
<reference evidence="5" key="2">
    <citation type="submission" date="2022-10" db="EMBL/GenBank/DDBJ databases">
        <authorList>
            <consortium name="ENA_rothamsted_submissions"/>
            <consortium name="culmorum"/>
            <person name="King R."/>
        </authorList>
    </citation>
    <scope>NUCLEOTIDE SEQUENCE</scope>
</reference>
<dbReference type="Proteomes" id="UP001154329">
    <property type="component" value="Chromosome 2"/>
</dbReference>
<reference evidence="5" key="1">
    <citation type="submission" date="2022-02" db="EMBL/GenBank/DDBJ databases">
        <authorList>
            <person name="King R."/>
        </authorList>
    </citation>
    <scope>NUCLEOTIDE SEQUENCE</scope>
</reference>
<gene>
    <name evidence="5" type="ORF">APHIGO_LOCUS4914</name>
</gene>
<dbReference type="Gene3D" id="2.20.25.240">
    <property type="match status" value="1"/>
</dbReference>
<evidence type="ECO:0000313" key="5">
    <source>
        <dbReference type="EMBL" id="CAH1722789.1"/>
    </source>
</evidence>
<evidence type="ECO:0000259" key="4">
    <source>
        <dbReference type="Pfam" id="PF04500"/>
    </source>
</evidence>
<sequence length="126" mass="14295">MRNVAGLNYKLNLSLSQCIPRRFLVEMEVFVVKENKKIILDGYAYTVHYNLVSSLRWKCSNKISKKCPGILVTSNNYKNPTIEVEHSHAGDANLEIVEKAKAEMLKRVSISTPSQIFAEVINQVPE</sequence>
<accession>A0A9P0J046</accession>
<dbReference type="AlphaFoldDB" id="A0A9P0J046"/>
<proteinExistence type="predicted"/>
<evidence type="ECO:0000256" key="2">
    <source>
        <dbReference type="ARBA" id="ARBA00022771"/>
    </source>
</evidence>
<dbReference type="GO" id="GO:0008270">
    <property type="term" value="F:zinc ion binding"/>
    <property type="evidence" value="ECO:0007669"/>
    <property type="project" value="UniProtKB-KW"/>
</dbReference>
<name>A0A9P0J046_APHGO</name>
<keyword evidence="6" id="KW-1185">Reference proteome</keyword>
<feature type="domain" description="FLYWCH-type" evidence="4">
    <location>
        <begin position="33"/>
        <end position="88"/>
    </location>
</feature>
<keyword evidence="3" id="KW-0862">Zinc</keyword>
<keyword evidence="1" id="KW-0479">Metal-binding</keyword>